<feature type="region of interest" description="Disordered" evidence="6">
    <location>
        <begin position="67"/>
        <end position="99"/>
    </location>
</feature>
<keyword evidence="2" id="KW-0547">Nucleotide-binding</keyword>
<dbReference type="InterPro" id="IPR001752">
    <property type="entry name" value="Kinesin_motor_dom"/>
</dbReference>
<dbReference type="InterPro" id="IPR027417">
    <property type="entry name" value="P-loop_NTPase"/>
</dbReference>
<dbReference type="Proteomes" id="UP000694843">
    <property type="component" value="Unplaced"/>
</dbReference>
<dbReference type="RefSeq" id="XP_018015347.2">
    <property type="nucleotide sequence ID" value="XM_018159858.2"/>
</dbReference>
<keyword evidence="4" id="KW-0206">Cytoskeleton</keyword>
<dbReference type="GO" id="GO:0003777">
    <property type="term" value="F:microtubule motor activity"/>
    <property type="evidence" value="ECO:0007669"/>
    <property type="project" value="InterPro"/>
</dbReference>
<gene>
    <name evidence="9" type="primary">LOC108672222</name>
</gene>
<dbReference type="GeneID" id="108672222"/>
<feature type="domain" description="Kinesin motor" evidence="7">
    <location>
        <begin position="1"/>
        <end position="183"/>
    </location>
</feature>
<comment type="caution">
    <text evidence="5">Lacks conserved residue(s) required for the propagation of feature annotation.</text>
</comment>
<reference evidence="9" key="1">
    <citation type="submission" date="2025-08" db="UniProtKB">
        <authorList>
            <consortium name="RefSeq"/>
        </authorList>
    </citation>
    <scope>IDENTIFICATION</scope>
    <source>
        <tissue evidence="9">Whole organism</tissue>
    </source>
</reference>
<dbReference type="InterPro" id="IPR036961">
    <property type="entry name" value="Kinesin_motor_dom_sf"/>
</dbReference>
<dbReference type="InterPro" id="IPR027640">
    <property type="entry name" value="Kinesin-like_fam"/>
</dbReference>
<dbReference type="GO" id="GO:0005524">
    <property type="term" value="F:ATP binding"/>
    <property type="evidence" value="ECO:0007669"/>
    <property type="project" value="UniProtKB-KW"/>
</dbReference>
<dbReference type="GO" id="GO:0015630">
    <property type="term" value="C:microtubule cytoskeleton"/>
    <property type="evidence" value="ECO:0007669"/>
    <property type="project" value="UniProtKB-ARBA"/>
</dbReference>
<keyword evidence="3" id="KW-0067">ATP-binding</keyword>
<organism evidence="8 9">
    <name type="scientific">Hyalella azteca</name>
    <name type="common">Amphipod</name>
    <dbReference type="NCBI Taxonomy" id="294128"/>
    <lineage>
        <taxon>Eukaryota</taxon>
        <taxon>Metazoa</taxon>
        <taxon>Ecdysozoa</taxon>
        <taxon>Arthropoda</taxon>
        <taxon>Crustacea</taxon>
        <taxon>Multicrustacea</taxon>
        <taxon>Malacostraca</taxon>
        <taxon>Eumalacostraca</taxon>
        <taxon>Peracarida</taxon>
        <taxon>Amphipoda</taxon>
        <taxon>Senticaudata</taxon>
        <taxon>Talitrida</taxon>
        <taxon>Talitroidea</taxon>
        <taxon>Hyalellidae</taxon>
        <taxon>Hyalella</taxon>
    </lineage>
</organism>
<dbReference type="PANTHER" id="PTHR47972">
    <property type="entry name" value="KINESIN-LIKE PROTEIN KLP-3"/>
    <property type="match status" value="1"/>
</dbReference>
<evidence type="ECO:0000256" key="1">
    <source>
        <dbReference type="ARBA" id="ARBA00004245"/>
    </source>
</evidence>
<keyword evidence="4" id="KW-0963">Cytoplasm</keyword>
<comment type="similarity">
    <text evidence="5">Belongs to the TRAFAC class myosin-kinesin ATPase superfamily. Kinesin family.</text>
</comment>
<evidence type="ECO:0000256" key="5">
    <source>
        <dbReference type="PROSITE-ProRule" id="PRU00283"/>
    </source>
</evidence>
<evidence type="ECO:0000313" key="8">
    <source>
        <dbReference type="Proteomes" id="UP000694843"/>
    </source>
</evidence>
<dbReference type="AlphaFoldDB" id="A0A8B7NNS2"/>
<proteinExistence type="inferred from homology"/>
<dbReference type="KEGG" id="hazt:108672222"/>
<accession>A0A8B7NNS2</accession>
<dbReference type="PROSITE" id="PS50067">
    <property type="entry name" value="KINESIN_MOTOR_2"/>
    <property type="match status" value="1"/>
</dbReference>
<keyword evidence="8" id="KW-1185">Reference proteome</keyword>
<evidence type="ECO:0000313" key="9">
    <source>
        <dbReference type="RefSeq" id="XP_018015347.2"/>
    </source>
</evidence>
<dbReference type="Gene3D" id="3.40.850.10">
    <property type="entry name" value="Kinesin motor domain"/>
    <property type="match status" value="2"/>
</dbReference>
<evidence type="ECO:0000259" key="7">
    <source>
        <dbReference type="PROSITE" id="PS50067"/>
    </source>
</evidence>
<dbReference type="GO" id="GO:0007018">
    <property type="term" value="P:microtubule-based movement"/>
    <property type="evidence" value="ECO:0007669"/>
    <property type="project" value="InterPro"/>
</dbReference>
<evidence type="ECO:0000256" key="4">
    <source>
        <dbReference type="ARBA" id="ARBA00023212"/>
    </source>
</evidence>
<dbReference type="Pfam" id="PF00225">
    <property type="entry name" value="Kinesin"/>
    <property type="match status" value="1"/>
</dbReference>
<evidence type="ECO:0000256" key="3">
    <source>
        <dbReference type="ARBA" id="ARBA00022840"/>
    </source>
</evidence>
<protein>
    <submittedName>
        <fullName evidence="9">Kinesin-like protein KIFC1</fullName>
    </submittedName>
</protein>
<dbReference type="SUPFAM" id="SSF52540">
    <property type="entry name" value="P-loop containing nucleoside triphosphate hydrolases"/>
    <property type="match status" value="1"/>
</dbReference>
<comment type="subcellular location">
    <subcellularLocation>
        <location evidence="1">Cytoplasm</location>
        <location evidence="1">Cytoskeleton</location>
    </subcellularLocation>
</comment>
<sequence>MEGGSGSDAGIIPRTVDHNFTEMTRLAEQGWEYKMEVSILEIYNEDLRDLLASPADAKNLSYEIKLTDGGSAHTPRDQPQDNDNLSRGGAAENQEDRRRQANKIISGLSRVSMAIGRNKRHMPSRAAKFTQLLEAALGGKSTTLMMAGRVRLRDDQHPSICAYGDEQVPHQQQGSWQRRLNTQ</sequence>
<evidence type="ECO:0000256" key="2">
    <source>
        <dbReference type="ARBA" id="ARBA00022741"/>
    </source>
</evidence>
<dbReference type="OrthoDB" id="3176171at2759"/>
<dbReference type="GO" id="GO:0008017">
    <property type="term" value="F:microtubule binding"/>
    <property type="evidence" value="ECO:0007669"/>
    <property type="project" value="InterPro"/>
</dbReference>
<evidence type="ECO:0000256" key="6">
    <source>
        <dbReference type="SAM" id="MobiDB-lite"/>
    </source>
</evidence>
<name>A0A8B7NNS2_HYAAZ</name>